<proteinExistence type="inferred from homology"/>
<dbReference type="Pfam" id="PF01061">
    <property type="entry name" value="ABC2_membrane"/>
    <property type="match status" value="1"/>
</dbReference>
<gene>
    <name evidence="8" type="ORF">GCM10025876_23670</name>
</gene>
<keyword evidence="5" id="KW-0046">Antibiotic resistance</keyword>
<dbReference type="PROSITE" id="PS51012">
    <property type="entry name" value="ABC_TM2"/>
    <property type="match status" value="1"/>
</dbReference>
<dbReference type="PANTHER" id="PTHR43229">
    <property type="entry name" value="NODULATION PROTEIN J"/>
    <property type="match status" value="1"/>
</dbReference>
<evidence type="ECO:0000256" key="2">
    <source>
        <dbReference type="ARBA" id="ARBA00022692"/>
    </source>
</evidence>
<feature type="transmembrane region" description="Helical" evidence="6">
    <location>
        <begin position="135"/>
        <end position="155"/>
    </location>
</feature>
<dbReference type="PIRSF" id="PIRSF006648">
    <property type="entry name" value="DrrB"/>
    <property type="match status" value="1"/>
</dbReference>
<keyword evidence="6" id="KW-1003">Cell membrane</keyword>
<protein>
    <recommendedName>
        <fullName evidence="6">Transport permease protein</fullName>
    </recommendedName>
</protein>
<feature type="transmembrane region" description="Helical" evidence="6">
    <location>
        <begin position="228"/>
        <end position="247"/>
    </location>
</feature>
<dbReference type="InterPro" id="IPR047817">
    <property type="entry name" value="ABC2_TM_bact-type"/>
</dbReference>
<keyword evidence="4 6" id="KW-0472">Membrane</keyword>
<evidence type="ECO:0000259" key="7">
    <source>
        <dbReference type="PROSITE" id="PS51012"/>
    </source>
</evidence>
<dbReference type="InterPro" id="IPR013525">
    <property type="entry name" value="ABC2_TM"/>
</dbReference>
<comment type="caution">
    <text evidence="8">The sequence shown here is derived from an EMBL/GenBank/DDBJ whole genome shotgun (WGS) entry which is preliminary data.</text>
</comment>
<accession>A0ABQ6IG88</accession>
<evidence type="ECO:0000313" key="9">
    <source>
        <dbReference type="Proteomes" id="UP001157125"/>
    </source>
</evidence>
<feature type="transmembrane region" description="Helical" evidence="6">
    <location>
        <begin position="98"/>
        <end position="123"/>
    </location>
</feature>
<evidence type="ECO:0000256" key="6">
    <source>
        <dbReference type="RuleBase" id="RU361157"/>
    </source>
</evidence>
<name>A0ABQ6IG88_9MICO</name>
<feature type="transmembrane region" description="Helical" evidence="6">
    <location>
        <begin position="50"/>
        <end position="77"/>
    </location>
</feature>
<sequence>MTADRFVVEVKEFTRSREQMIFIFFFPMIFLALFGAIFNTDDLYGTGVSFGQYFLAGMIASGMLNTGFQSLAISISIDRSEDALKRIHATPLPPTAYFFGKILQVLVVSVVQVALLIAMGALLFDVSLPADAWHWVTFAWVFVLGLACSTAWGIATSSLLRNGKAASAILTPVVLVLQFTSGVFFVFTELPSWLQHFAEVFPLKWLAQGMRAVFLPDEFAAAEAAGSWQLPLIAIVLSVWLVAGLVISAKTFRWLRLDDR</sequence>
<feature type="domain" description="ABC transmembrane type-2" evidence="7">
    <location>
        <begin position="18"/>
        <end position="255"/>
    </location>
</feature>
<dbReference type="PANTHER" id="PTHR43229:SF2">
    <property type="entry name" value="NODULATION PROTEIN J"/>
    <property type="match status" value="1"/>
</dbReference>
<keyword evidence="6" id="KW-0813">Transport</keyword>
<organism evidence="8 9">
    <name type="scientific">Demequina litorisediminis</name>
    <dbReference type="NCBI Taxonomy" id="1849022"/>
    <lineage>
        <taxon>Bacteria</taxon>
        <taxon>Bacillati</taxon>
        <taxon>Actinomycetota</taxon>
        <taxon>Actinomycetes</taxon>
        <taxon>Micrococcales</taxon>
        <taxon>Demequinaceae</taxon>
        <taxon>Demequina</taxon>
    </lineage>
</organism>
<comment type="similarity">
    <text evidence="6">Belongs to the ABC-2 integral membrane protein family.</text>
</comment>
<keyword evidence="3 6" id="KW-1133">Transmembrane helix</keyword>
<dbReference type="EMBL" id="BSUN01000001">
    <property type="protein sequence ID" value="GMA36163.1"/>
    <property type="molecule type" value="Genomic_DNA"/>
</dbReference>
<evidence type="ECO:0000313" key="8">
    <source>
        <dbReference type="EMBL" id="GMA36163.1"/>
    </source>
</evidence>
<keyword evidence="9" id="KW-1185">Reference proteome</keyword>
<feature type="transmembrane region" description="Helical" evidence="6">
    <location>
        <begin position="167"/>
        <end position="187"/>
    </location>
</feature>
<dbReference type="InterPro" id="IPR000412">
    <property type="entry name" value="ABC_2_transport"/>
</dbReference>
<dbReference type="InterPro" id="IPR051784">
    <property type="entry name" value="Nod_factor_ABC_transporter"/>
</dbReference>
<evidence type="ECO:0000256" key="5">
    <source>
        <dbReference type="ARBA" id="ARBA00023251"/>
    </source>
</evidence>
<comment type="subcellular location">
    <subcellularLocation>
        <location evidence="6">Cell membrane</location>
        <topology evidence="6">Multi-pass membrane protein</topology>
    </subcellularLocation>
    <subcellularLocation>
        <location evidence="1">Membrane</location>
        <topology evidence="1">Multi-pass membrane protein</topology>
    </subcellularLocation>
</comment>
<keyword evidence="2 6" id="KW-0812">Transmembrane</keyword>
<evidence type="ECO:0000256" key="1">
    <source>
        <dbReference type="ARBA" id="ARBA00004141"/>
    </source>
</evidence>
<reference evidence="9" key="1">
    <citation type="journal article" date="2019" name="Int. J. Syst. Evol. Microbiol.">
        <title>The Global Catalogue of Microorganisms (GCM) 10K type strain sequencing project: providing services to taxonomists for standard genome sequencing and annotation.</title>
        <authorList>
            <consortium name="The Broad Institute Genomics Platform"/>
            <consortium name="The Broad Institute Genome Sequencing Center for Infectious Disease"/>
            <person name="Wu L."/>
            <person name="Ma J."/>
        </authorList>
    </citation>
    <scope>NUCLEOTIDE SEQUENCE [LARGE SCALE GENOMIC DNA]</scope>
    <source>
        <strain evidence="9">NBRC 112299</strain>
    </source>
</reference>
<feature type="transmembrane region" description="Helical" evidence="6">
    <location>
        <begin position="20"/>
        <end position="38"/>
    </location>
</feature>
<dbReference type="Proteomes" id="UP001157125">
    <property type="component" value="Unassembled WGS sequence"/>
</dbReference>
<evidence type="ECO:0000256" key="4">
    <source>
        <dbReference type="ARBA" id="ARBA00023136"/>
    </source>
</evidence>
<evidence type="ECO:0000256" key="3">
    <source>
        <dbReference type="ARBA" id="ARBA00022989"/>
    </source>
</evidence>